<protein>
    <recommendedName>
        <fullName evidence="4">CxC2-like cysteine cluster KDZ transposase-associated domain-containing protein</fullName>
    </recommendedName>
</protein>
<reference evidence="1 3" key="1">
    <citation type="journal article" date="2016" name="Mol. Biol. Evol.">
        <title>Comparative Genomics of Early-Diverging Mushroom-Forming Fungi Provides Insights into the Origins of Lignocellulose Decay Capabilities.</title>
        <authorList>
            <person name="Nagy L.G."/>
            <person name="Riley R."/>
            <person name="Tritt A."/>
            <person name="Adam C."/>
            <person name="Daum C."/>
            <person name="Floudas D."/>
            <person name="Sun H."/>
            <person name="Yadav J.S."/>
            <person name="Pangilinan J."/>
            <person name="Larsson K.H."/>
            <person name="Matsuura K."/>
            <person name="Barry K."/>
            <person name="Labutti K."/>
            <person name="Kuo R."/>
            <person name="Ohm R.A."/>
            <person name="Bhattacharya S.S."/>
            <person name="Shirouzu T."/>
            <person name="Yoshinaga Y."/>
            <person name="Martin F.M."/>
            <person name="Grigoriev I.V."/>
            <person name="Hibbett D.S."/>
        </authorList>
    </citation>
    <scope>NUCLEOTIDE SEQUENCE [LARGE SCALE GENOMIC DNA]</scope>
    <source>
        <strain evidence="1 3">HHB12733</strain>
    </source>
</reference>
<dbReference type="OrthoDB" id="3251205at2759"/>
<dbReference type="Pfam" id="PF18758">
    <property type="entry name" value="KDZ"/>
    <property type="match status" value="1"/>
</dbReference>
<dbReference type="EMBL" id="KV424016">
    <property type="protein sequence ID" value="KZT54370.1"/>
    <property type="molecule type" value="Genomic_DNA"/>
</dbReference>
<feature type="non-terminal residue" evidence="1">
    <location>
        <position position="1"/>
    </location>
</feature>
<gene>
    <name evidence="1" type="ORF">CALCODRAFT_408396</name>
    <name evidence="2" type="ORF">CALCODRAFT_422850</name>
</gene>
<dbReference type="Proteomes" id="UP000076842">
    <property type="component" value="Unassembled WGS sequence"/>
</dbReference>
<accession>A0A165CF58</accession>
<dbReference type="EMBL" id="KV424151">
    <property type="protein sequence ID" value="KZT50692.1"/>
    <property type="molecule type" value="Genomic_DNA"/>
</dbReference>
<evidence type="ECO:0000313" key="2">
    <source>
        <dbReference type="EMBL" id="KZT54370.1"/>
    </source>
</evidence>
<dbReference type="InterPro" id="IPR040521">
    <property type="entry name" value="KDZ"/>
</dbReference>
<name>A0A165CF58_9BASI</name>
<dbReference type="PANTHER" id="PTHR33096:SF1">
    <property type="entry name" value="CXC1-LIKE CYSTEINE CLUSTER ASSOCIATED WITH KDZ TRANSPOSASES DOMAIN-CONTAINING PROTEIN"/>
    <property type="match status" value="1"/>
</dbReference>
<dbReference type="AlphaFoldDB" id="A0A165CF58"/>
<organism evidence="1 3">
    <name type="scientific">Calocera cornea HHB12733</name>
    <dbReference type="NCBI Taxonomy" id="1353952"/>
    <lineage>
        <taxon>Eukaryota</taxon>
        <taxon>Fungi</taxon>
        <taxon>Dikarya</taxon>
        <taxon>Basidiomycota</taxon>
        <taxon>Agaricomycotina</taxon>
        <taxon>Dacrymycetes</taxon>
        <taxon>Dacrymycetales</taxon>
        <taxon>Dacrymycetaceae</taxon>
        <taxon>Calocera</taxon>
    </lineage>
</organism>
<sequence length="295" mass="34111">DEPQLPHSKLLAADGNNSSKRFARAGHQDARVFESDYIIPTEEVDEFEDDVHGHRRRTQVGSDTACTQKWKTFQAKDHASHWMDGLHETGNFLCVCRHGFVLYSVDMVKSGELAKYPISCLRKLLQVYGSDLALGYDIGCAHSGTVSRSQIGSLAQSQKLRFYVGAFHGYAHNRRCQLGFHPRFLTTAGLEDFETNERLFSKQNLTAHLFRHSSTYHRHLTLDFFWTRWDEDRRASLADWLYDKYRQALEIVRSTAPEVERIQSDHTISDDDFLGFLEEEKSYLHRLQHEPESEV</sequence>
<dbReference type="STRING" id="1353952.A0A165CF58"/>
<feature type="non-terminal residue" evidence="1">
    <location>
        <position position="295"/>
    </location>
</feature>
<evidence type="ECO:0000313" key="3">
    <source>
        <dbReference type="Proteomes" id="UP000076842"/>
    </source>
</evidence>
<evidence type="ECO:0000313" key="1">
    <source>
        <dbReference type="EMBL" id="KZT50692.1"/>
    </source>
</evidence>
<dbReference type="PANTHER" id="PTHR33096">
    <property type="entry name" value="CXC2 DOMAIN-CONTAINING PROTEIN"/>
    <property type="match status" value="1"/>
</dbReference>
<keyword evidence="3" id="KW-1185">Reference proteome</keyword>
<evidence type="ECO:0008006" key="4">
    <source>
        <dbReference type="Google" id="ProtNLM"/>
    </source>
</evidence>
<proteinExistence type="predicted"/>